<evidence type="ECO:0000313" key="2">
    <source>
        <dbReference type="Proteomes" id="UP000789702"/>
    </source>
</evidence>
<accession>A0ACA9NXW4</accession>
<sequence>TMMENIDYNDSDSESVDEIENFPILNFNNDTYQNIKDKILQLDGDDNEDYDLNSEIEKIILHDELDEANGGHLYRRYGKGTRETDCNEKHDDLTRVLETFENWIQLVAKSDNIIQKQQLIWLLLPAVELLKPYLLRELLYKPINPDPSERFVMLTLLIT</sequence>
<dbReference type="EMBL" id="CAJVPU010020780">
    <property type="protein sequence ID" value="CAG8678246.1"/>
    <property type="molecule type" value="Genomic_DNA"/>
</dbReference>
<reference evidence="1" key="1">
    <citation type="submission" date="2021-06" db="EMBL/GenBank/DDBJ databases">
        <authorList>
            <person name="Kallberg Y."/>
            <person name="Tangrot J."/>
            <person name="Rosling A."/>
        </authorList>
    </citation>
    <scope>NUCLEOTIDE SEQUENCE</scope>
    <source>
        <strain evidence="1">IL203A</strain>
    </source>
</reference>
<dbReference type="Proteomes" id="UP000789702">
    <property type="component" value="Unassembled WGS sequence"/>
</dbReference>
<name>A0ACA9NXW4_9GLOM</name>
<organism evidence="1 2">
    <name type="scientific">Dentiscutata heterogama</name>
    <dbReference type="NCBI Taxonomy" id="1316150"/>
    <lineage>
        <taxon>Eukaryota</taxon>
        <taxon>Fungi</taxon>
        <taxon>Fungi incertae sedis</taxon>
        <taxon>Mucoromycota</taxon>
        <taxon>Glomeromycotina</taxon>
        <taxon>Glomeromycetes</taxon>
        <taxon>Diversisporales</taxon>
        <taxon>Gigasporaceae</taxon>
        <taxon>Dentiscutata</taxon>
    </lineage>
</organism>
<proteinExistence type="predicted"/>
<evidence type="ECO:0000313" key="1">
    <source>
        <dbReference type="EMBL" id="CAG8678246.1"/>
    </source>
</evidence>
<feature type="non-terminal residue" evidence="1">
    <location>
        <position position="1"/>
    </location>
</feature>
<protein>
    <submittedName>
        <fullName evidence="1">3996_t:CDS:1</fullName>
    </submittedName>
</protein>
<comment type="caution">
    <text evidence="1">The sequence shown here is derived from an EMBL/GenBank/DDBJ whole genome shotgun (WGS) entry which is preliminary data.</text>
</comment>
<gene>
    <name evidence="1" type="ORF">DHETER_LOCUS10508</name>
</gene>
<keyword evidence="2" id="KW-1185">Reference proteome</keyword>